<proteinExistence type="predicted"/>
<evidence type="ECO:0000313" key="2">
    <source>
        <dbReference type="Proteomes" id="UP001596447"/>
    </source>
</evidence>
<sequence length="81" mass="9158">MEQIRPRDNHDHDHGAATLVPPQVFVETYSAYADPWAVVEQYHELLDLHASTDLGRDAIVNRLKAPVGRIRSWRTAADPTV</sequence>
<dbReference type="Proteomes" id="UP001596447">
    <property type="component" value="Unassembled WGS sequence"/>
</dbReference>
<gene>
    <name evidence="1" type="ORF">ACFQJ9_15185</name>
</gene>
<reference evidence="1 2" key="1">
    <citation type="journal article" date="2019" name="Int. J. Syst. Evol. Microbiol.">
        <title>The Global Catalogue of Microorganisms (GCM) 10K type strain sequencing project: providing services to taxonomists for standard genome sequencing and annotation.</title>
        <authorList>
            <consortium name="The Broad Institute Genomics Platform"/>
            <consortium name="The Broad Institute Genome Sequencing Center for Infectious Disease"/>
            <person name="Wu L."/>
            <person name="Ma J."/>
        </authorList>
    </citation>
    <scope>NUCLEOTIDE SEQUENCE [LARGE SCALE GENOMIC DNA]</scope>
    <source>
        <strain evidence="1 2">XZGYJ-43</strain>
    </source>
</reference>
<evidence type="ECO:0000313" key="1">
    <source>
        <dbReference type="EMBL" id="MFC7200738.1"/>
    </source>
</evidence>
<dbReference type="EMBL" id="JBHTAR010000011">
    <property type="protein sequence ID" value="MFC7200738.1"/>
    <property type="molecule type" value="Genomic_DNA"/>
</dbReference>
<keyword evidence="2" id="KW-1185">Reference proteome</keyword>
<organism evidence="1 2">
    <name type="scientific">Halospeciosus flavus</name>
    <dbReference type="NCBI Taxonomy" id="3032283"/>
    <lineage>
        <taxon>Archaea</taxon>
        <taxon>Methanobacteriati</taxon>
        <taxon>Methanobacteriota</taxon>
        <taxon>Stenosarchaea group</taxon>
        <taxon>Halobacteria</taxon>
        <taxon>Halobacteriales</taxon>
        <taxon>Halobacteriaceae</taxon>
        <taxon>Halospeciosus</taxon>
    </lineage>
</organism>
<name>A0ABD5Z6R6_9EURY</name>
<dbReference type="AlphaFoldDB" id="A0ABD5Z6R6"/>
<protein>
    <submittedName>
        <fullName evidence="1">Uncharacterized protein</fullName>
    </submittedName>
</protein>
<dbReference type="RefSeq" id="WP_279527506.1">
    <property type="nucleotide sequence ID" value="NZ_CP122312.1"/>
</dbReference>
<comment type="caution">
    <text evidence="1">The sequence shown here is derived from an EMBL/GenBank/DDBJ whole genome shotgun (WGS) entry which is preliminary data.</text>
</comment>
<accession>A0ABD5Z6R6</accession>